<feature type="transmembrane region" description="Helical" evidence="2">
    <location>
        <begin position="69"/>
        <end position="90"/>
    </location>
</feature>
<evidence type="ECO:0000256" key="2">
    <source>
        <dbReference type="SAM" id="Phobius"/>
    </source>
</evidence>
<name>A0A7W5AP35_9ACTN</name>
<evidence type="ECO:0000256" key="1">
    <source>
        <dbReference type="SAM" id="MobiDB-lite"/>
    </source>
</evidence>
<accession>A0A7W5AP35</accession>
<organism evidence="3 4">
    <name type="scientific">Actinoplanes campanulatus</name>
    <dbReference type="NCBI Taxonomy" id="113559"/>
    <lineage>
        <taxon>Bacteria</taxon>
        <taxon>Bacillati</taxon>
        <taxon>Actinomycetota</taxon>
        <taxon>Actinomycetes</taxon>
        <taxon>Micromonosporales</taxon>
        <taxon>Micromonosporaceae</taxon>
        <taxon>Actinoplanes</taxon>
    </lineage>
</organism>
<protein>
    <submittedName>
        <fullName evidence="3">Uncharacterized protein</fullName>
    </submittedName>
</protein>
<feature type="transmembrane region" description="Helical" evidence="2">
    <location>
        <begin position="96"/>
        <end position="117"/>
    </location>
</feature>
<dbReference type="RefSeq" id="WP_183225861.1">
    <property type="nucleotide sequence ID" value="NZ_BMPW01000032.1"/>
</dbReference>
<feature type="transmembrane region" description="Helical" evidence="2">
    <location>
        <begin position="42"/>
        <end position="62"/>
    </location>
</feature>
<comment type="caution">
    <text evidence="3">The sequence shown here is derived from an EMBL/GenBank/DDBJ whole genome shotgun (WGS) entry which is preliminary data.</text>
</comment>
<proteinExistence type="predicted"/>
<feature type="transmembrane region" description="Helical" evidence="2">
    <location>
        <begin position="7"/>
        <end position="30"/>
    </location>
</feature>
<dbReference type="AlphaFoldDB" id="A0A7W5AP35"/>
<sequence>MSRVERLARAAVITTIGMGAGWISLMHVYAFVMGYTPPGTHWSTGVIVAGVSELMPLGVALNARNTGRLGGLAVFLLLLAGVFSLLAQIVTADPTTFGYIVASFPTLAFMGLVKLMLGKRGEVKAQPEQRAVELLGLGQATRGEVAAQPATLGEREGELEVVPGPAATTGEEAAGPGLDATPTPATGPKRSGDKRPRRSASRVETAEKVRLARVELEQELGRKATQAEVGVRAGCSAATVSRAESRPQLSLAA</sequence>
<feature type="region of interest" description="Disordered" evidence="1">
    <location>
        <begin position="166"/>
        <end position="206"/>
    </location>
</feature>
<evidence type="ECO:0000313" key="3">
    <source>
        <dbReference type="EMBL" id="MBB3099778.1"/>
    </source>
</evidence>
<dbReference type="Proteomes" id="UP000590749">
    <property type="component" value="Unassembled WGS sequence"/>
</dbReference>
<reference evidence="3 4" key="1">
    <citation type="submission" date="2020-08" db="EMBL/GenBank/DDBJ databases">
        <title>Genomic Encyclopedia of Type Strains, Phase III (KMG-III): the genomes of soil and plant-associated and newly described type strains.</title>
        <authorList>
            <person name="Whitman W."/>
        </authorList>
    </citation>
    <scope>NUCLEOTIDE SEQUENCE [LARGE SCALE GENOMIC DNA]</scope>
    <source>
        <strain evidence="3 4">CECT 3287</strain>
    </source>
</reference>
<keyword evidence="2" id="KW-1133">Transmembrane helix</keyword>
<evidence type="ECO:0000313" key="4">
    <source>
        <dbReference type="Proteomes" id="UP000590749"/>
    </source>
</evidence>
<keyword evidence="2" id="KW-0812">Transmembrane</keyword>
<keyword evidence="4" id="KW-1185">Reference proteome</keyword>
<keyword evidence="2" id="KW-0472">Membrane</keyword>
<feature type="compositionally biased region" description="Low complexity" evidence="1">
    <location>
        <begin position="166"/>
        <end position="177"/>
    </location>
</feature>
<gene>
    <name evidence="3" type="ORF">FHR83_007494</name>
</gene>
<dbReference type="EMBL" id="JACHXF010000021">
    <property type="protein sequence ID" value="MBB3099778.1"/>
    <property type="molecule type" value="Genomic_DNA"/>
</dbReference>